<evidence type="ECO:0000256" key="2">
    <source>
        <dbReference type="ARBA" id="ARBA00004613"/>
    </source>
</evidence>
<keyword evidence="13" id="KW-0732">Signal</keyword>
<dbReference type="Gene3D" id="1.10.530.10">
    <property type="match status" value="1"/>
</dbReference>
<evidence type="ECO:0000256" key="7">
    <source>
        <dbReference type="ARBA" id="ARBA00022801"/>
    </source>
</evidence>
<keyword evidence="9 12" id="KW-1015">Disulfide bond</keyword>
<evidence type="ECO:0000256" key="4">
    <source>
        <dbReference type="ARBA" id="ARBA00022525"/>
    </source>
</evidence>
<feature type="signal peptide" evidence="13">
    <location>
        <begin position="1"/>
        <end position="15"/>
    </location>
</feature>
<feature type="chain" id="PRO_5012135628" description="lysozyme" evidence="13">
    <location>
        <begin position="16"/>
        <end position="146"/>
    </location>
</feature>
<feature type="disulfide bond" evidence="12">
    <location>
        <begin position="38"/>
        <end position="45"/>
    </location>
</feature>
<evidence type="ECO:0000256" key="6">
    <source>
        <dbReference type="ARBA" id="ARBA00022638"/>
    </source>
</evidence>
<dbReference type="GO" id="GO:0042742">
    <property type="term" value="P:defense response to bacterium"/>
    <property type="evidence" value="ECO:0007669"/>
    <property type="project" value="UniProtKB-KW"/>
</dbReference>
<evidence type="ECO:0000256" key="5">
    <source>
        <dbReference type="ARBA" id="ARBA00022529"/>
    </source>
</evidence>
<dbReference type="CDD" id="cd16890">
    <property type="entry name" value="lyz_i"/>
    <property type="match status" value="1"/>
</dbReference>
<feature type="active site" description="Nucleophile" evidence="11">
    <location>
        <position position="53"/>
    </location>
</feature>
<comment type="subcellular location">
    <subcellularLocation>
        <location evidence="2">Secreted</location>
    </subcellularLocation>
</comment>
<dbReference type="GO" id="GO:0004568">
    <property type="term" value="F:chitinase activity"/>
    <property type="evidence" value="ECO:0007669"/>
    <property type="project" value="UniProtKB-ARBA"/>
</dbReference>
<dbReference type="EC" id="3.2.1.17" evidence="3"/>
<dbReference type="FunFam" id="1.10.530.10:FF:000023">
    <property type="entry name" value="Invertebrate-type lysozyme"/>
    <property type="match status" value="1"/>
</dbReference>
<dbReference type="InterPro" id="IPR023346">
    <property type="entry name" value="Lysozyme-like_dom_sf"/>
</dbReference>
<feature type="disulfide bond" evidence="12">
    <location>
        <begin position="106"/>
        <end position="124"/>
    </location>
</feature>
<dbReference type="SMR" id="F6JX82"/>
<keyword evidence="8" id="KW-0044">Antibiotic</keyword>
<keyword evidence="4" id="KW-0964">Secreted</keyword>
<evidence type="ECO:0000256" key="11">
    <source>
        <dbReference type="PIRSR" id="PIRSR608597-1"/>
    </source>
</evidence>
<dbReference type="GO" id="GO:0031640">
    <property type="term" value="P:killing of cells of another organism"/>
    <property type="evidence" value="ECO:0007669"/>
    <property type="project" value="UniProtKB-KW"/>
</dbReference>
<name>F6JX82_MERMT</name>
<proteinExistence type="evidence at transcript level"/>
<protein>
    <recommendedName>
        <fullName evidence="3">lysozyme</fullName>
        <ecNumber evidence="3">3.2.1.17</ecNumber>
    </recommendedName>
</protein>
<evidence type="ECO:0000256" key="3">
    <source>
        <dbReference type="ARBA" id="ARBA00012732"/>
    </source>
</evidence>
<comment type="catalytic activity">
    <reaction evidence="1">
        <text>Hydrolysis of (1-&gt;4)-beta-linkages between N-acetylmuramic acid and N-acetyl-D-glucosamine residues in a peptidoglycan and between N-acetyl-D-glucosamine residues in chitodextrins.</text>
        <dbReference type="EC" id="3.2.1.17"/>
    </reaction>
</comment>
<keyword evidence="5" id="KW-0929">Antimicrobial</keyword>
<sequence>MISLIVLLSVGLVAAASVEKRATYATGLVSQACLECMCKLESGGCHPIGCNMDEGTLSCGYFQIKEPYWIDCGRPGTSWKACADDLHCASQCVQNYMKRYASYYHCPMTCEGYAREHNGGPRGCHDTSTINYWHNVKRQPGCSNVH</sequence>
<feature type="disulfide bond" evidence="12">
    <location>
        <begin position="50"/>
        <end position="59"/>
    </location>
</feature>
<dbReference type="Pfam" id="PF05497">
    <property type="entry name" value="Destabilase"/>
    <property type="match status" value="1"/>
</dbReference>
<evidence type="ECO:0000256" key="10">
    <source>
        <dbReference type="ARBA" id="ARBA00023295"/>
    </source>
</evidence>
<feature type="disulfide bond" evidence="12">
    <location>
        <begin position="72"/>
        <end position="92"/>
    </location>
</feature>
<feature type="disulfide bond" evidence="12">
    <location>
        <begin position="36"/>
        <end position="142"/>
    </location>
</feature>
<organism evidence="14">
    <name type="scientific">Meretrix meretrix</name>
    <name type="common">Asiatic hard clam</name>
    <name type="synonym">Venus meretrix</name>
    <dbReference type="NCBI Taxonomy" id="291251"/>
    <lineage>
        <taxon>Eukaryota</taxon>
        <taxon>Metazoa</taxon>
        <taxon>Spiralia</taxon>
        <taxon>Lophotrochozoa</taxon>
        <taxon>Mollusca</taxon>
        <taxon>Bivalvia</taxon>
        <taxon>Autobranchia</taxon>
        <taxon>Heteroconchia</taxon>
        <taxon>Euheterodonta</taxon>
        <taxon>Imparidentia</taxon>
        <taxon>Neoheterodontei</taxon>
        <taxon>Venerida</taxon>
        <taxon>Veneroidea</taxon>
        <taxon>Veneridae</taxon>
        <taxon>Meretrix</taxon>
    </lineage>
</organism>
<evidence type="ECO:0000256" key="8">
    <source>
        <dbReference type="ARBA" id="ARBA00023022"/>
    </source>
</evidence>
<dbReference type="EMBL" id="HM008915">
    <property type="protein sequence ID" value="ADL27913.1"/>
    <property type="molecule type" value="mRNA"/>
</dbReference>
<feature type="disulfide bond" evidence="12">
    <location>
        <begin position="82"/>
        <end position="88"/>
    </location>
</feature>
<dbReference type="GO" id="GO:0003796">
    <property type="term" value="F:lysozyme activity"/>
    <property type="evidence" value="ECO:0007669"/>
    <property type="project" value="UniProtKB-EC"/>
</dbReference>
<dbReference type="GO" id="GO:0005576">
    <property type="term" value="C:extracellular region"/>
    <property type="evidence" value="ECO:0007669"/>
    <property type="project" value="UniProtKB-SubCell"/>
</dbReference>
<evidence type="ECO:0000256" key="13">
    <source>
        <dbReference type="SAM" id="SignalP"/>
    </source>
</evidence>
<reference evidence="14" key="1">
    <citation type="journal article" date="2011" name="Fish Shellfish Immunol.">
        <title>An i-type lysozyme from the Asiatic hard clam Meretrix meretrix potentially functioning in host immunity.</title>
        <authorList>
            <person name="Yue X."/>
            <person name="Liu B."/>
            <person name="Xue Q."/>
        </authorList>
    </citation>
    <scope>NUCLEOTIDE SEQUENCE</scope>
</reference>
<dbReference type="InterPro" id="IPR008597">
    <property type="entry name" value="Invert_lysozyme"/>
</dbReference>
<dbReference type="SUPFAM" id="SSF53955">
    <property type="entry name" value="Lysozyme-like"/>
    <property type="match status" value="1"/>
</dbReference>
<dbReference type="PANTHER" id="PTHR11195">
    <property type="entry name" value="DESTABILASE-RELATED"/>
    <property type="match status" value="1"/>
</dbReference>
<keyword evidence="10 14" id="KW-0326">Glycosidase</keyword>
<keyword evidence="6" id="KW-0081">Bacteriolytic enzyme</keyword>
<feature type="active site" description="Proton donor" evidence="11">
    <location>
        <position position="41"/>
    </location>
</feature>
<evidence type="ECO:0000313" key="14">
    <source>
        <dbReference type="EMBL" id="ADL27913.1"/>
    </source>
</evidence>
<evidence type="ECO:0000256" key="1">
    <source>
        <dbReference type="ARBA" id="ARBA00000632"/>
    </source>
</evidence>
<feature type="disulfide bond" evidence="12">
    <location>
        <begin position="33"/>
        <end position="110"/>
    </location>
</feature>
<dbReference type="PANTHER" id="PTHR11195:SF13">
    <property type="entry name" value="INVERTEBRATE-TYPE LYSOZYME 2-RELATED"/>
    <property type="match status" value="1"/>
</dbReference>
<dbReference type="PROSITE" id="PS51909">
    <property type="entry name" value="LYSOZYME_I"/>
    <property type="match status" value="1"/>
</dbReference>
<dbReference type="AlphaFoldDB" id="F6JX82"/>
<accession>F6JX82</accession>
<evidence type="ECO:0000256" key="9">
    <source>
        <dbReference type="ARBA" id="ARBA00023157"/>
    </source>
</evidence>
<evidence type="ECO:0000256" key="12">
    <source>
        <dbReference type="PIRSR" id="PIRSR608597-3"/>
    </source>
</evidence>
<keyword evidence="7 14" id="KW-0378">Hydrolase</keyword>